<evidence type="ECO:0000313" key="5">
    <source>
        <dbReference type="Proteomes" id="UP001412067"/>
    </source>
</evidence>
<dbReference type="PANTHER" id="PTHR47930:SF2">
    <property type="entry name" value="PENTATRICOPEPTIDE REPEAT PROTEIN (AFU_ORTHOLOGUE AFUA_8G04250)"/>
    <property type="match status" value="1"/>
</dbReference>
<keyword evidence="5" id="KW-1185">Reference proteome</keyword>
<reference evidence="4 5" key="1">
    <citation type="journal article" date="2022" name="Nat. Plants">
        <title>Genomes of leafy and leafless Platanthera orchids illuminate the evolution of mycoheterotrophy.</title>
        <authorList>
            <person name="Li M.H."/>
            <person name="Liu K.W."/>
            <person name="Li Z."/>
            <person name="Lu H.C."/>
            <person name="Ye Q.L."/>
            <person name="Zhang D."/>
            <person name="Wang J.Y."/>
            <person name="Li Y.F."/>
            <person name="Zhong Z.M."/>
            <person name="Liu X."/>
            <person name="Yu X."/>
            <person name="Liu D.K."/>
            <person name="Tu X.D."/>
            <person name="Liu B."/>
            <person name="Hao Y."/>
            <person name="Liao X.Y."/>
            <person name="Jiang Y.T."/>
            <person name="Sun W.H."/>
            <person name="Chen J."/>
            <person name="Chen Y.Q."/>
            <person name="Ai Y."/>
            <person name="Zhai J.W."/>
            <person name="Wu S.S."/>
            <person name="Zhou Z."/>
            <person name="Hsiao Y.Y."/>
            <person name="Wu W.L."/>
            <person name="Chen Y.Y."/>
            <person name="Lin Y.F."/>
            <person name="Hsu J.L."/>
            <person name="Li C.Y."/>
            <person name="Wang Z.W."/>
            <person name="Zhao X."/>
            <person name="Zhong W.Y."/>
            <person name="Ma X.K."/>
            <person name="Ma L."/>
            <person name="Huang J."/>
            <person name="Chen G.Z."/>
            <person name="Huang M.Z."/>
            <person name="Huang L."/>
            <person name="Peng D.H."/>
            <person name="Luo Y.B."/>
            <person name="Zou S.Q."/>
            <person name="Chen S.P."/>
            <person name="Lan S."/>
            <person name="Tsai W.C."/>
            <person name="Van de Peer Y."/>
            <person name="Liu Z.J."/>
        </authorList>
    </citation>
    <scope>NUCLEOTIDE SEQUENCE [LARGE SCALE GENOMIC DNA]</scope>
    <source>
        <strain evidence="4">Lor288</strain>
    </source>
</reference>
<dbReference type="Pfam" id="PF13812">
    <property type="entry name" value="PPR_3"/>
    <property type="match status" value="1"/>
</dbReference>
<accession>A0ABR2LZV9</accession>
<feature type="compositionally biased region" description="Basic and acidic residues" evidence="3">
    <location>
        <begin position="77"/>
        <end position="86"/>
    </location>
</feature>
<proteinExistence type="predicted"/>
<dbReference type="Proteomes" id="UP001412067">
    <property type="component" value="Unassembled WGS sequence"/>
</dbReference>
<gene>
    <name evidence="4" type="ORF">KSP40_PGU015287</name>
</gene>
<feature type="region of interest" description="Disordered" evidence="3">
    <location>
        <begin position="118"/>
        <end position="146"/>
    </location>
</feature>
<comment type="caution">
    <text evidence="4">The sequence shown here is derived from an EMBL/GenBank/DDBJ whole genome shotgun (WGS) entry which is preliminary data.</text>
</comment>
<evidence type="ECO:0000256" key="3">
    <source>
        <dbReference type="SAM" id="MobiDB-lite"/>
    </source>
</evidence>
<feature type="region of interest" description="Disordered" evidence="3">
    <location>
        <begin position="62"/>
        <end position="105"/>
    </location>
</feature>
<dbReference type="EMBL" id="JBBWWR010000013">
    <property type="protein sequence ID" value="KAK8955714.1"/>
    <property type="molecule type" value="Genomic_DNA"/>
</dbReference>
<evidence type="ECO:0000256" key="2">
    <source>
        <dbReference type="PROSITE-ProRule" id="PRU00708"/>
    </source>
</evidence>
<keyword evidence="1" id="KW-0677">Repeat</keyword>
<name>A0ABR2LZV9_9ASPA</name>
<dbReference type="Gene3D" id="1.25.40.10">
    <property type="entry name" value="Tetratricopeptide repeat domain"/>
    <property type="match status" value="2"/>
</dbReference>
<dbReference type="PROSITE" id="PS51375">
    <property type="entry name" value="PPR"/>
    <property type="match status" value="1"/>
</dbReference>
<dbReference type="PANTHER" id="PTHR47930">
    <property type="entry name" value="YALI0C12947P"/>
    <property type="match status" value="1"/>
</dbReference>
<evidence type="ECO:0000256" key="1">
    <source>
        <dbReference type="ARBA" id="ARBA00022737"/>
    </source>
</evidence>
<protein>
    <submittedName>
        <fullName evidence="4">Pentatricopeptide repeat-containing protein</fullName>
    </submittedName>
</protein>
<feature type="repeat" description="PPR" evidence="2">
    <location>
        <begin position="417"/>
        <end position="451"/>
    </location>
</feature>
<dbReference type="InterPro" id="IPR002885">
    <property type="entry name" value="PPR_rpt"/>
</dbReference>
<sequence length="505" mass="57594">MKLQFFLEMEQLLPKSYLQIPKESFFFSTTTSRFQTSAILITFQSSSSHLKLPKNLRYPRRAGAAPLDPQIPRFPLQKKESPDAHESTSQGDGSGGNGRSDESEWSPDELEAIAALFQRRMPQKPGKRTRDKPLPLPSPNQIRPQRIPTPKRHIRLSAREILSPRSSFTDQVFKNPDALIRIAREIAALPHESDASVVLDEWFPFLRKGSLSMTIRELGHMGLPKRALETLCWVQKQRPVLFPDDRTLSSTIEILARNGELKIESELEKFMNSASRSVVESLTRGFIKGGDFRRARQLLLLARDSKRTLDQSLHAKLIHKAGRTPNGYKLARALLDELGERESLDLNPQDTNSVMKVCIKLGRFETVQNIFNWFRESGGNPSIVMYTTVLHSRYCSKNYTEGLALIWEMEGLNCLLDLPAFRVVIRLCVALNDLERAARYFSRLKEAGFIPTYDIYKDMIKVYAISGRLAKCRKICREVEMAGLRLDEEVLNLLSETETEVRGVF</sequence>
<organism evidence="4 5">
    <name type="scientific">Platanthera guangdongensis</name>
    <dbReference type="NCBI Taxonomy" id="2320717"/>
    <lineage>
        <taxon>Eukaryota</taxon>
        <taxon>Viridiplantae</taxon>
        <taxon>Streptophyta</taxon>
        <taxon>Embryophyta</taxon>
        <taxon>Tracheophyta</taxon>
        <taxon>Spermatophyta</taxon>
        <taxon>Magnoliopsida</taxon>
        <taxon>Liliopsida</taxon>
        <taxon>Asparagales</taxon>
        <taxon>Orchidaceae</taxon>
        <taxon>Orchidoideae</taxon>
        <taxon>Orchideae</taxon>
        <taxon>Orchidinae</taxon>
        <taxon>Platanthera</taxon>
    </lineage>
</organism>
<evidence type="ECO:0000313" key="4">
    <source>
        <dbReference type="EMBL" id="KAK8955714.1"/>
    </source>
</evidence>
<dbReference type="InterPro" id="IPR011990">
    <property type="entry name" value="TPR-like_helical_dom_sf"/>
</dbReference>
<feature type="compositionally biased region" description="Basic residues" evidence="3">
    <location>
        <begin position="121"/>
        <end position="130"/>
    </location>
</feature>